<evidence type="ECO:0000313" key="4">
    <source>
        <dbReference type="Proteomes" id="UP000824504"/>
    </source>
</evidence>
<feature type="transmembrane region" description="Helical" evidence="2">
    <location>
        <begin position="93"/>
        <end position="113"/>
    </location>
</feature>
<dbReference type="Proteomes" id="UP000824504">
    <property type="component" value="Chromosome"/>
</dbReference>
<sequence length="169" mass="17993">MTQPQGSSPYEPQSEPSQGSAPQQPSFGQPSYGSPEQPSAYGASSPQPPSYDQSAYGAPQQPYGQPQQPYGAAQPYQQPYGYQAAEHPQAQTVFILGIVGIFVGICGFIAWYLGAQAKKEIQAGAPYPFEGKLKTGYTLGKVFSIIYIVFVAIYIVAIIAAIAFGVTQS</sequence>
<dbReference type="EMBL" id="CP079216">
    <property type="protein sequence ID" value="QXT63030.1"/>
    <property type="molecule type" value="Genomic_DNA"/>
</dbReference>
<evidence type="ECO:0000313" key="3">
    <source>
        <dbReference type="EMBL" id="QXT63030.1"/>
    </source>
</evidence>
<accession>A0ABX8SKS3</accession>
<feature type="compositionally biased region" description="Low complexity" evidence="1">
    <location>
        <begin position="55"/>
        <end position="75"/>
    </location>
</feature>
<feature type="compositionally biased region" description="Polar residues" evidence="1">
    <location>
        <begin position="21"/>
        <end position="53"/>
    </location>
</feature>
<protein>
    <recommendedName>
        <fullName evidence="5">DUF4190 domain-containing protein</fullName>
    </recommendedName>
</protein>
<reference evidence="3 4" key="1">
    <citation type="submission" date="2021-07" db="EMBL/GenBank/DDBJ databases">
        <title>complete genome sequencing of Tessaracoccus sp.J1M15.</title>
        <authorList>
            <person name="Bae J.-W."/>
            <person name="Kim D.-y."/>
        </authorList>
    </citation>
    <scope>NUCLEOTIDE SEQUENCE [LARGE SCALE GENOMIC DNA]</scope>
    <source>
        <strain evidence="3 4">J1M15</strain>
    </source>
</reference>
<organism evidence="3 4">
    <name type="scientific">Tessaracoccus palaemonis</name>
    <dbReference type="NCBI Taxonomy" id="2829499"/>
    <lineage>
        <taxon>Bacteria</taxon>
        <taxon>Bacillati</taxon>
        <taxon>Actinomycetota</taxon>
        <taxon>Actinomycetes</taxon>
        <taxon>Propionibacteriales</taxon>
        <taxon>Propionibacteriaceae</taxon>
        <taxon>Tessaracoccus</taxon>
    </lineage>
</organism>
<gene>
    <name evidence="3" type="ORF">KDB89_00635</name>
</gene>
<keyword evidence="4" id="KW-1185">Reference proteome</keyword>
<evidence type="ECO:0008006" key="5">
    <source>
        <dbReference type="Google" id="ProtNLM"/>
    </source>
</evidence>
<feature type="transmembrane region" description="Helical" evidence="2">
    <location>
        <begin position="142"/>
        <end position="166"/>
    </location>
</feature>
<keyword evidence="2" id="KW-0812">Transmembrane</keyword>
<evidence type="ECO:0000256" key="1">
    <source>
        <dbReference type="SAM" id="MobiDB-lite"/>
    </source>
</evidence>
<feature type="compositionally biased region" description="Low complexity" evidence="1">
    <location>
        <begin position="1"/>
        <end position="20"/>
    </location>
</feature>
<dbReference type="RefSeq" id="WP_219082506.1">
    <property type="nucleotide sequence ID" value="NZ_CP079216.1"/>
</dbReference>
<keyword evidence="2" id="KW-0472">Membrane</keyword>
<evidence type="ECO:0000256" key="2">
    <source>
        <dbReference type="SAM" id="Phobius"/>
    </source>
</evidence>
<name>A0ABX8SKS3_9ACTN</name>
<feature type="region of interest" description="Disordered" evidence="1">
    <location>
        <begin position="1"/>
        <end position="75"/>
    </location>
</feature>
<proteinExistence type="predicted"/>
<keyword evidence="2" id="KW-1133">Transmembrane helix</keyword>